<proteinExistence type="predicted"/>
<evidence type="ECO:0000313" key="2">
    <source>
        <dbReference type="EMBL" id="DAG02568.1"/>
    </source>
</evidence>
<dbReference type="EMBL" id="BK016212">
    <property type="protein sequence ID" value="DAG02568.1"/>
    <property type="molecule type" value="Genomic_DNA"/>
</dbReference>
<accession>A0A8S5V786</accession>
<keyword evidence="1" id="KW-0175">Coiled coil</keyword>
<reference evidence="2" key="1">
    <citation type="journal article" date="2021" name="Proc. Natl. Acad. Sci. U.S.A.">
        <title>A Catalog of Tens of Thousands of Viruses from Human Metagenomes Reveals Hidden Associations with Chronic Diseases.</title>
        <authorList>
            <person name="Tisza M.J."/>
            <person name="Buck C.B."/>
        </authorList>
    </citation>
    <scope>NUCLEOTIDE SEQUENCE</scope>
    <source>
        <strain evidence="2">CtUXy6</strain>
    </source>
</reference>
<sequence>MDFPFPRNLFPSQRVSYEERQKPEWYANCCDGVIALAQSIRDSEEDADVDEKFDILHGNIPEEYYRKALNPYNATQDKYKRFPATMRNYDLMGGVIRRYVSEYLKNPHDFIVGANNPEVVLAKDAKLTQELMGLAEQAIAAEIQRAYQEFVNGGNDPAQFNPASEIDVEAFIKEFNENYIDDITIQGQRILNVIRDLTDDLALYIRAYFEFVSFGRCFTYTEIAGTKLIKRVVSVRDAYPVPNDSVLVEDYDMFAERRKLSYQQIMDEFADYLDDDQIAFLDTYYARDTVNGGSERALLNFDKYYSYNKDICSKFSPEERKRFQDDRPMARDLNSGLYDVWHVVWRGEVKRGILQTQINGFITETIVDENYVLNPQAGDISIEWVWEPQVYESVRIGTRNTAVYPYKYRPIAYNRNGKLPYNGLMELIPGYGRFSIVDIMLPYQVFGNIVAYHREMAIAKNKLNVLLVARSLLGKVPEDTIYKMAADGVLYIDDTDDTGMVKAAQTRMLNADTRDYITQLTNLINANEQKAMYQVDMTPQRYGEIATSAGKGTTEEAIIRGSMGSVIIEFMFDIMREHDYNRDIDYSKLAWIDGLNTSYRDNNNQIRYMSLDVNSHILADYVIKCKLSAREKDKLDQYRELAFSAAQNGDTRIAAAAIEGDNSAEIKRMLDELAELNQQHEEQMKQMDAQNAEMLQQYELDKIAAKGEQDRQTLELEKYLDSEIEMIKANANIMSFDNGLSEQTKAAAEQRMQEASNNLEQQKIGMEREKMYLEANAKDKEVAAKIYDSNVKLKVAKENKNRFDRPKATKSKSK</sequence>
<feature type="coiled-coil region" evidence="1">
    <location>
        <begin position="663"/>
        <end position="697"/>
    </location>
</feature>
<organism evidence="2">
    <name type="scientific">CrAss-like virus sp. ctUXy6</name>
    <dbReference type="NCBI Taxonomy" id="2825835"/>
    <lineage>
        <taxon>Viruses</taxon>
        <taxon>Duplodnaviria</taxon>
        <taxon>Heunggongvirae</taxon>
        <taxon>Uroviricota</taxon>
        <taxon>Caudoviricetes</taxon>
        <taxon>Crassvirales</taxon>
    </lineage>
</organism>
<protein>
    <submittedName>
        <fullName evidence="2">Portal protein</fullName>
    </submittedName>
</protein>
<name>A0A8S5V786_9CAUD</name>
<feature type="coiled-coil region" evidence="1">
    <location>
        <begin position="738"/>
        <end position="776"/>
    </location>
</feature>
<evidence type="ECO:0000256" key="1">
    <source>
        <dbReference type="SAM" id="Coils"/>
    </source>
</evidence>